<dbReference type="AlphaFoldDB" id="A0A2S9J5F3"/>
<organism evidence="2 3">
    <name type="scientific">Sphingobacterium haloxyli</name>
    <dbReference type="NCBI Taxonomy" id="2100533"/>
    <lineage>
        <taxon>Bacteria</taxon>
        <taxon>Pseudomonadati</taxon>
        <taxon>Bacteroidota</taxon>
        <taxon>Sphingobacteriia</taxon>
        <taxon>Sphingobacteriales</taxon>
        <taxon>Sphingobacteriaceae</taxon>
        <taxon>Sphingobacterium</taxon>
    </lineage>
</organism>
<name>A0A2S9J5F3_9SPHI</name>
<proteinExistence type="predicted"/>
<accession>A0A2S9J5F3</accession>
<comment type="caution">
    <text evidence="2">The sequence shown here is derived from an EMBL/GenBank/DDBJ whole genome shotgun (WGS) entry which is preliminary data.</text>
</comment>
<feature type="transmembrane region" description="Helical" evidence="1">
    <location>
        <begin position="44"/>
        <end position="65"/>
    </location>
</feature>
<keyword evidence="1" id="KW-0812">Transmembrane</keyword>
<protein>
    <submittedName>
        <fullName evidence="2">Uncharacterized protein</fullName>
    </submittedName>
</protein>
<gene>
    <name evidence="2" type="ORF">C5745_05815</name>
</gene>
<keyword evidence="1" id="KW-1133">Transmembrane helix</keyword>
<sequence length="234" mass="27449">MIYKKRFYLDLITIVLGILLFITFVLSVIYLYTGWLTPKFADLIAGLITGLFVACVQVGLSWYEYKKIDKFTDMKVLDVRSDRDSREFYENLIKESKRQIDIMGVTADRLIDHFADIDGDQERAKVLLRALNKKVKVRILLPEKEYIDSTKSSTFDSVKLKLEKLEKEYPLLEYRYFSYSPKHSIFRIDDTCILGPVFPERQSRDTPAIHFDSSSPFASKYLEHFEHEWENANA</sequence>
<dbReference type="Gene3D" id="3.30.870.10">
    <property type="entry name" value="Endonuclease Chain A"/>
    <property type="match status" value="1"/>
</dbReference>
<feature type="transmembrane region" description="Helical" evidence="1">
    <location>
        <begin position="7"/>
        <end position="32"/>
    </location>
</feature>
<evidence type="ECO:0000313" key="3">
    <source>
        <dbReference type="Proteomes" id="UP000239711"/>
    </source>
</evidence>
<reference evidence="2 3" key="1">
    <citation type="submission" date="2018-02" db="EMBL/GenBank/DDBJ databases">
        <title>The draft genome of Sphingobacterium sp. 5JN-11.</title>
        <authorList>
            <person name="Liu L."/>
            <person name="Li L."/>
            <person name="Liang L."/>
            <person name="Zhang X."/>
            <person name="Wang T."/>
        </authorList>
    </citation>
    <scope>NUCLEOTIDE SEQUENCE [LARGE SCALE GENOMIC DNA]</scope>
    <source>
        <strain evidence="2 3">5JN-11</strain>
    </source>
</reference>
<dbReference type="Proteomes" id="UP000239711">
    <property type="component" value="Unassembled WGS sequence"/>
</dbReference>
<evidence type="ECO:0000256" key="1">
    <source>
        <dbReference type="SAM" id="Phobius"/>
    </source>
</evidence>
<dbReference type="EMBL" id="PVBQ01000004">
    <property type="protein sequence ID" value="PRD48028.1"/>
    <property type="molecule type" value="Genomic_DNA"/>
</dbReference>
<dbReference type="SUPFAM" id="SSF56024">
    <property type="entry name" value="Phospholipase D/nuclease"/>
    <property type="match status" value="1"/>
</dbReference>
<evidence type="ECO:0000313" key="2">
    <source>
        <dbReference type="EMBL" id="PRD48028.1"/>
    </source>
</evidence>
<keyword evidence="3" id="KW-1185">Reference proteome</keyword>
<keyword evidence="1" id="KW-0472">Membrane</keyword>